<dbReference type="InterPro" id="IPR036282">
    <property type="entry name" value="Glutathione-S-Trfase_C_sf"/>
</dbReference>
<proteinExistence type="predicted"/>
<dbReference type="Gene3D" id="1.20.1050.10">
    <property type="match status" value="1"/>
</dbReference>
<dbReference type="InterPro" id="IPR040079">
    <property type="entry name" value="Glutathione_S-Trfase"/>
</dbReference>
<dbReference type="EMBL" id="QMEB01000226">
    <property type="protein sequence ID" value="NMG22147.1"/>
    <property type="molecule type" value="Genomic_DNA"/>
</dbReference>
<accession>A0ABX1PED6</accession>
<dbReference type="PANTHER" id="PTHR42673">
    <property type="entry name" value="MALEYLACETOACETATE ISOMERASE"/>
    <property type="match status" value="1"/>
</dbReference>
<keyword evidence="3" id="KW-1185">Reference proteome</keyword>
<dbReference type="SFLD" id="SFLDS00019">
    <property type="entry name" value="Glutathione_Transferase_(cytos"/>
    <property type="match status" value="1"/>
</dbReference>
<evidence type="ECO:0000313" key="3">
    <source>
        <dbReference type="Proteomes" id="UP000718564"/>
    </source>
</evidence>
<sequence>MTSLTLVIGNKNYSSWSLRPWLAMKQMGLEFTEIRIPLYQVGSSAQVRRYSPSGKVPVLLHDEITVWDSLAILEYLIEQFPALPWLPLAAKPRAIARSICAEMHSSFANLRQHMPMNIRAYVPGGEVPASVQADITRITTIWHECREAFGMGGNFLFGAFTIVDAMYAPVVTRFITYGVQLDSVCSTYAEAILALPAMQNWIAAAKHETETIESYTNPPN</sequence>
<evidence type="ECO:0000259" key="1">
    <source>
        <dbReference type="PROSITE" id="PS50404"/>
    </source>
</evidence>
<dbReference type="Gene3D" id="3.40.30.10">
    <property type="entry name" value="Glutaredoxin"/>
    <property type="match status" value="1"/>
</dbReference>
<protein>
    <submittedName>
        <fullName evidence="2">Glutathione S-transferase</fullName>
    </submittedName>
</protein>
<dbReference type="RefSeq" id="WP_169157363.1">
    <property type="nucleotide sequence ID" value="NZ_CAWPJE010000223.1"/>
</dbReference>
<evidence type="ECO:0000313" key="2">
    <source>
        <dbReference type="EMBL" id="NMG22147.1"/>
    </source>
</evidence>
<dbReference type="PROSITE" id="PS50404">
    <property type="entry name" value="GST_NTER"/>
    <property type="match status" value="1"/>
</dbReference>
<feature type="domain" description="GST N-terminal" evidence="1">
    <location>
        <begin position="4"/>
        <end position="84"/>
    </location>
</feature>
<reference evidence="2 3" key="1">
    <citation type="submission" date="2018-06" db="EMBL/GenBank/DDBJ databases">
        <title>Comparative genomics of Brasilonema spp. strains.</title>
        <authorList>
            <person name="Alvarenga D.O."/>
            <person name="Fiore M.F."/>
            <person name="Varani A.M."/>
        </authorList>
    </citation>
    <scope>NUCLEOTIDE SEQUENCE [LARGE SCALE GENOMIC DNA]</scope>
    <source>
        <strain evidence="2 3">SPC951</strain>
    </source>
</reference>
<dbReference type="PANTHER" id="PTHR42673:SF4">
    <property type="entry name" value="MALEYLACETOACETATE ISOMERASE"/>
    <property type="match status" value="1"/>
</dbReference>
<comment type="caution">
    <text evidence="2">The sequence shown here is derived from an EMBL/GenBank/DDBJ whole genome shotgun (WGS) entry which is preliminary data.</text>
</comment>
<dbReference type="Pfam" id="PF13409">
    <property type="entry name" value="GST_N_2"/>
    <property type="match status" value="1"/>
</dbReference>
<dbReference type="InterPro" id="IPR004045">
    <property type="entry name" value="Glutathione_S-Trfase_N"/>
</dbReference>
<gene>
    <name evidence="2" type="ORF">DP116_22890</name>
</gene>
<dbReference type="SUPFAM" id="SSF47616">
    <property type="entry name" value="GST C-terminal domain-like"/>
    <property type="match status" value="1"/>
</dbReference>
<organism evidence="2 3">
    <name type="scientific">Brasilonema bromeliae SPC951</name>
    <dbReference type="NCBI Taxonomy" id="385972"/>
    <lineage>
        <taxon>Bacteria</taxon>
        <taxon>Bacillati</taxon>
        <taxon>Cyanobacteriota</taxon>
        <taxon>Cyanophyceae</taxon>
        <taxon>Nostocales</taxon>
        <taxon>Scytonemataceae</taxon>
        <taxon>Brasilonema</taxon>
        <taxon>Bromeliae group (in: Brasilonema)</taxon>
    </lineage>
</organism>
<dbReference type="SUPFAM" id="SSF52833">
    <property type="entry name" value="Thioredoxin-like"/>
    <property type="match status" value="1"/>
</dbReference>
<dbReference type="CDD" id="cd03043">
    <property type="entry name" value="GST_N_1"/>
    <property type="match status" value="1"/>
</dbReference>
<dbReference type="CDD" id="cd03194">
    <property type="entry name" value="GST_C_3"/>
    <property type="match status" value="1"/>
</dbReference>
<dbReference type="Proteomes" id="UP000718564">
    <property type="component" value="Unassembled WGS sequence"/>
</dbReference>
<dbReference type="Pfam" id="PF13410">
    <property type="entry name" value="GST_C_2"/>
    <property type="match status" value="1"/>
</dbReference>
<dbReference type="InterPro" id="IPR036249">
    <property type="entry name" value="Thioredoxin-like_sf"/>
</dbReference>
<name>A0ABX1PED6_9CYAN</name>